<evidence type="ECO:0000313" key="7">
    <source>
        <dbReference type="Proteomes" id="UP001629953"/>
    </source>
</evidence>
<dbReference type="InterPro" id="IPR003593">
    <property type="entry name" value="AAA+_ATPase"/>
</dbReference>
<dbReference type="PANTHER" id="PTHR23073">
    <property type="entry name" value="26S PROTEASOME REGULATORY SUBUNIT"/>
    <property type="match status" value="1"/>
</dbReference>
<evidence type="ECO:0000256" key="4">
    <source>
        <dbReference type="SAM" id="MobiDB-lite"/>
    </source>
</evidence>
<name>A0ABW9G3P2_9GAMM</name>
<feature type="region of interest" description="Disordered" evidence="4">
    <location>
        <begin position="1"/>
        <end position="20"/>
    </location>
</feature>
<evidence type="ECO:0000256" key="1">
    <source>
        <dbReference type="ARBA" id="ARBA00006914"/>
    </source>
</evidence>
<evidence type="ECO:0000259" key="5">
    <source>
        <dbReference type="SMART" id="SM00382"/>
    </source>
</evidence>
<comment type="similarity">
    <text evidence="1">Belongs to the AAA ATPase family.</text>
</comment>
<organism evidence="6 7">
    <name type="scientific">Celerinatantimonas yamalensis</name>
    <dbReference type="NCBI Taxonomy" id="559956"/>
    <lineage>
        <taxon>Bacteria</taxon>
        <taxon>Pseudomonadati</taxon>
        <taxon>Pseudomonadota</taxon>
        <taxon>Gammaproteobacteria</taxon>
        <taxon>Celerinatantimonadaceae</taxon>
        <taxon>Celerinatantimonas</taxon>
    </lineage>
</organism>
<keyword evidence="7" id="KW-1185">Reference proteome</keyword>
<keyword evidence="3 6" id="KW-0067">ATP-binding</keyword>
<protein>
    <submittedName>
        <fullName evidence="6">ATP-binding protein</fullName>
    </submittedName>
</protein>
<dbReference type="CDD" id="cd19481">
    <property type="entry name" value="RecA-like_protease"/>
    <property type="match status" value="1"/>
</dbReference>
<evidence type="ECO:0000256" key="2">
    <source>
        <dbReference type="ARBA" id="ARBA00022741"/>
    </source>
</evidence>
<dbReference type="InterPro" id="IPR027417">
    <property type="entry name" value="P-loop_NTPase"/>
</dbReference>
<proteinExistence type="inferred from homology"/>
<reference evidence="6 7" key="1">
    <citation type="journal article" date="2013" name="Int. J. Syst. Evol. Microbiol.">
        <title>Celerinatantimonas yamalensis sp. nov., a cold-adapted diazotrophic bacterium from a cold permafrost brine.</title>
        <authorList>
            <person name="Shcherbakova V."/>
            <person name="Chuvilskaya N."/>
            <person name="Rivkina E."/>
            <person name="Demidov N."/>
            <person name="Uchaeva V."/>
            <person name="Suetin S."/>
            <person name="Suzina N."/>
            <person name="Gilichinsky D."/>
        </authorList>
    </citation>
    <scope>NUCLEOTIDE SEQUENCE [LARGE SCALE GENOMIC DNA]</scope>
    <source>
        <strain evidence="6 7">C7</strain>
    </source>
</reference>
<dbReference type="Gene3D" id="3.40.50.300">
    <property type="entry name" value="P-loop containing nucleotide triphosphate hydrolases"/>
    <property type="match status" value="1"/>
</dbReference>
<accession>A0ABW9G3P2</accession>
<gene>
    <name evidence="6" type="ORF">ABUE30_01025</name>
</gene>
<dbReference type="RefSeq" id="WP_408621826.1">
    <property type="nucleotide sequence ID" value="NZ_JBEQCT010000001.1"/>
</dbReference>
<dbReference type="Pfam" id="PF00004">
    <property type="entry name" value="AAA"/>
    <property type="match status" value="1"/>
</dbReference>
<sequence>MNFHQVIQSKQPDSQSKGRANAQSLEREINWFNQIIDRRIKLYFEQEPQLAEIDTLSAPDLSDDYSDYATLIRDENLQWPERLMLILALIPYLRPQLLDIFFTQNDSFSRGYSEFGGLLGKKHSGFIPTGETAAFLYAGNSLTKRLAFLTRFHSAHRLFKKGVIVLGATEPDEPLLSCSLSISDNYLHQLTTGEEQSPSYSSLFPAMLIETALEWQDLVLPSATLNEVQKVLTWLTSGSEILAHWQLQRYLKAGYRCLFYGPPGTGKTLTAILLGKASGLPVYRVDLSAIVSKYIGETEKNLANLFDQAQNRRWILFFDEADALFGSRSKGDTANDRHANQQVAYLLQRIEDFPGMVILATNLRDNIDEAFARRFQSMIYFPIPDIEQRLALWQTLIGLHLPDDEHAQLEQLAEAYPMAAGAMINVVRDAAISAHQQQSPNITCDMLRQGIQKERRKEGKTL</sequence>
<evidence type="ECO:0000313" key="6">
    <source>
        <dbReference type="EMBL" id="MFM2483666.1"/>
    </source>
</evidence>
<dbReference type="GO" id="GO:0005524">
    <property type="term" value="F:ATP binding"/>
    <property type="evidence" value="ECO:0007669"/>
    <property type="project" value="UniProtKB-KW"/>
</dbReference>
<dbReference type="InterPro" id="IPR003959">
    <property type="entry name" value="ATPase_AAA_core"/>
</dbReference>
<dbReference type="Proteomes" id="UP001629953">
    <property type="component" value="Unassembled WGS sequence"/>
</dbReference>
<dbReference type="SMART" id="SM00382">
    <property type="entry name" value="AAA"/>
    <property type="match status" value="1"/>
</dbReference>
<evidence type="ECO:0000256" key="3">
    <source>
        <dbReference type="ARBA" id="ARBA00022840"/>
    </source>
</evidence>
<feature type="domain" description="AAA+ ATPase" evidence="5">
    <location>
        <begin position="253"/>
        <end position="385"/>
    </location>
</feature>
<keyword evidence="2" id="KW-0547">Nucleotide-binding</keyword>
<comment type="caution">
    <text evidence="6">The sequence shown here is derived from an EMBL/GenBank/DDBJ whole genome shotgun (WGS) entry which is preliminary data.</text>
</comment>
<dbReference type="SUPFAM" id="SSF52540">
    <property type="entry name" value="P-loop containing nucleoside triphosphate hydrolases"/>
    <property type="match status" value="1"/>
</dbReference>
<dbReference type="InterPro" id="IPR050221">
    <property type="entry name" value="26S_Proteasome_ATPase"/>
</dbReference>
<dbReference type="EMBL" id="JBEQCT010000001">
    <property type="protein sequence ID" value="MFM2483666.1"/>
    <property type="molecule type" value="Genomic_DNA"/>
</dbReference>